<gene>
    <name evidence="1" type="ORF">SAMN06265380_1141</name>
</gene>
<accession>A0A521EVA4</accession>
<protein>
    <submittedName>
        <fullName evidence="1">Uncharacterized protein</fullName>
    </submittedName>
</protein>
<sequence>GGGDEIVRRIVSDLTVETKKARPKRGGLFLFGMHLYFWD</sequence>
<reference evidence="1 2" key="1">
    <citation type="submission" date="2017-05" db="EMBL/GenBank/DDBJ databases">
        <authorList>
            <person name="Varghese N."/>
            <person name="Submissions S."/>
        </authorList>
    </citation>
    <scope>NUCLEOTIDE SEQUENCE [LARGE SCALE GENOMIC DNA]</scope>
    <source>
        <strain evidence="1 2">DSM 28009</strain>
    </source>
</reference>
<keyword evidence="2" id="KW-1185">Reference proteome</keyword>
<proteinExistence type="predicted"/>
<dbReference type="EMBL" id="FXTE01000014">
    <property type="protein sequence ID" value="SMO87862.1"/>
    <property type="molecule type" value="Genomic_DNA"/>
</dbReference>
<evidence type="ECO:0000313" key="1">
    <source>
        <dbReference type="EMBL" id="SMO87862.1"/>
    </source>
</evidence>
<dbReference type="Proteomes" id="UP000319555">
    <property type="component" value="Unassembled WGS sequence"/>
</dbReference>
<dbReference type="AlphaFoldDB" id="A0A521EVA4"/>
<organism evidence="1 2">
    <name type="scientific">Ruegeria faecimaris</name>
    <dbReference type="NCBI Taxonomy" id="686389"/>
    <lineage>
        <taxon>Bacteria</taxon>
        <taxon>Pseudomonadati</taxon>
        <taxon>Pseudomonadota</taxon>
        <taxon>Alphaproteobacteria</taxon>
        <taxon>Rhodobacterales</taxon>
        <taxon>Roseobacteraceae</taxon>
        <taxon>Ruegeria</taxon>
    </lineage>
</organism>
<evidence type="ECO:0000313" key="2">
    <source>
        <dbReference type="Proteomes" id="UP000319555"/>
    </source>
</evidence>
<name>A0A521EVA4_9RHOB</name>
<feature type="non-terminal residue" evidence="1">
    <location>
        <position position="1"/>
    </location>
</feature>